<feature type="non-terminal residue" evidence="1">
    <location>
        <position position="42"/>
    </location>
</feature>
<proteinExistence type="predicted"/>
<gene>
    <name evidence="1" type="ORF">ZEAMMB73_Zm00001d011253</name>
</gene>
<organism evidence="1">
    <name type="scientific">Zea mays</name>
    <name type="common">Maize</name>
    <dbReference type="NCBI Taxonomy" id="4577"/>
    <lineage>
        <taxon>Eukaryota</taxon>
        <taxon>Viridiplantae</taxon>
        <taxon>Streptophyta</taxon>
        <taxon>Embryophyta</taxon>
        <taxon>Tracheophyta</taxon>
        <taxon>Spermatophyta</taxon>
        <taxon>Magnoliopsida</taxon>
        <taxon>Liliopsida</taxon>
        <taxon>Poales</taxon>
        <taxon>Poaceae</taxon>
        <taxon>PACMAD clade</taxon>
        <taxon>Panicoideae</taxon>
        <taxon>Andropogonodae</taxon>
        <taxon>Andropogoneae</taxon>
        <taxon>Tripsacinae</taxon>
        <taxon>Zea</taxon>
    </lineage>
</organism>
<protein>
    <submittedName>
        <fullName evidence="1">Sucrose nonfermenting 4-like protein</fullName>
    </submittedName>
</protein>
<sequence length="42" mass="4932">MLDVRASRLKRNTNRAHVFYFALHYLLLLCGGVIYSMWPVCC</sequence>
<dbReference type="EMBL" id="CM000784">
    <property type="protein sequence ID" value="AQK96345.1"/>
    <property type="molecule type" value="Genomic_DNA"/>
</dbReference>
<name>A0A1D6FYC9_MAIZE</name>
<evidence type="ECO:0000313" key="1">
    <source>
        <dbReference type="EMBL" id="AQK96345.1"/>
    </source>
</evidence>
<reference evidence="1" key="1">
    <citation type="submission" date="2015-12" db="EMBL/GenBank/DDBJ databases">
        <title>Update maize B73 reference genome by single molecule sequencing technologies.</title>
        <authorList>
            <consortium name="Maize Genome Sequencing Project"/>
            <person name="Ware D."/>
        </authorList>
    </citation>
    <scope>NUCLEOTIDE SEQUENCE</scope>
    <source>
        <tissue evidence="1">Seedling</tissue>
    </source>
</reference>
<accession>A0A1D6FYC9</accession>
<dbReference type="AlphaFoldDB" id="A0A1D6FYC9"/>